<dbReference type="EMBL" id="UYRT01088786">
    <property type="protein sequence ID" value="VDN34139.1"/>
    <property type="molecule type" value="Genomic_DNA"/>
</dbReference>
<protein>
    <submittedName>
        <fullName evidence="3">Transposase</fullName>
    </submittedName>
</protein>
<dbReference type="Proteomes" id="UP000271098">
    <property type="component" value="Unassembled WGS sequence"/>
</dbReference>
<proteinExistence type="predicted"/>
<evidence type="ECO:0000313" key="1">
    <source>
        <dbReference type="EMBL" id="VDN34139.1"/>
    </source>
</evidence>
<gene>
    <name evidence="1" type="ORF">GPUH_LOCUS19582</name>
</gene>
<dbReference type="OrthoDB" id="10429026at2759"/>
<organism evidence="3">
    <name type="scientific">Gongylonema pulchrum</name>
    <dbReference type="NCBI Taxonomy" id="637853"/>
    <lineage>
        <taxon>Eukaryota</taxon>
        <taxon>Metazoa</taxon>
        <taxon>Ecdysozoa</taxon>
        <taxon>Nematoda</taxon>
        <taxon>Chromadorea</taxon>
        <taxon>Rhabditida</taxon>
        <taxon>Spirurina</taxon>
        <taxon>Spiruromorpha</taxon>
        <taxon>Spiruroidea</taxon>
        <taxon>Gongylonematidae</taxon>
        <taxon>Gongylonema</taxon>
    </lineage>
</organism>
<dbReference type="AlphaFoldDB" id="A0A183EF39"/>
<keyword evidence="2" id="KW-1185">Reference proteome</keyword>
<evidence type="ECO:0000313" key="2">
    <source>
        <dbReference type="Proteomes" id="UP000271098"/>
    </source>
</evidence>
<evidence type="ECO:0000313" key="3">
    <source>
        <dbReference type="WBParaSite" id="GPUH_0001960501-mRNA-1"/>
    </source>
</evidence>
<name>A0A183EF39_9BILA</name>
<reference evidence="1 2" key="2">
    <citation type="submission" date="2018-11" db="EMBL/GenBank/DDBJ databases">
        <authorList>
            <consortium name="Pathogen Informatics"/>
        </authorList>
    </citation>
    <scope>NUCLEOTIDE SEQUENCE [LARGE SCALE GENOMIC DNA]</scope>
</reference>
<dbReference type="WBParaSite" id="GPUH_0001960501-mRNA-1">
    <property type="protein sequence ID" value="GPUH_0001960501-mRNA-1"/>
    <property type="gene ID" value="GPUH_0001960501"/>
</dbReference>
<sequence>MFYIDPLRFQVLESGSHFELLKKPHSRYAELWRSQHKYAGGVPPKVSKPKHDELLLELLDNRLDDGCCRSGGGACKR</sequence>
<accession>A0A183EF39</accession>
<reference evidence="3" key="1">
    <citation type="submission" date="2016-06" db="UniProtKB">
        <authorList>
            <consortium name="WormBaseParasite"/>
        </authorList>
    </citation>
    <scope>IDENTIFICATION</scope>
</reference>